<dbReference type="AlphaFoldDB" id="A0A7H4LUI3"/>
<dbReference type="EMBL" id="UGJR01000002">
    <property type="protein sequence ID" value="STR39809.1"/>
    <property type="molecule type" value="Genomic_DNA"/>
</dbReference>
<name>A0A7H4LUI3_9ENTR</name>
<proteinExistence type="predicted"/>
<organism evidence="1 2">
    <name type="scientific">Klebsiella michiganensis</name>
    <dbReference type="NCBI Taxonomy" id="1134687"/>
    <lineage>
        <taxon>Bacteria</taxon>
        <taxon>Pseudomonadati</taxon>
        <taxon>Pseudomonadota</taxon>
        <taxon>Gammaproteobacteria</taxon>
        <taxon>Enterobacterales</taxon>
        <taxon>Enterobacteriaceae</taxon>
        <taxon>Klebsiella/Raoultella group</taxon>
        <taxon>Klebsiella</taxon>
    </lineage>
</organism>
<evidence type="ECO:0000313" key="1">
    <source>
        <dbReference type="EMBL" id="STR39809.1"/>
    </source>
</evidence>
<comment type="caution">
    <text evidence="1">The sequence shown here is derived from an EMBL/GenBank/DDBJ whole genome shotgun (WGS) entry which is preliminary data.</text>
</comment>
<protein>
    <submittedName>
        <fullName evidence="1">Uncharacterized protein</fullName>
    </submittedName>
</protein>
<evidence type="ECO:0000313" key="2">
    <source>
        <dbReference type="Proteomes" id="UP000255050"/>
    </source>
</evidence>
<reference evidence="1 2" key="1">
    <citation type="submission" date="2018-06" db="EMBL/GenBank/DDBJ databases">
        <authorList>
            <consortium name="Pathogen Informatics"/>
            <person name="Doyle S."/>
        </authorList>
    </citation>
    <scope>NUCLEOTIDE SEQUENCE [LARGE SCALE GENOMIC DNA]</scope>
    <source>
        <strain evidence="1 2">NCTC11694</strain>
    </source>
</reference>
<accession>A0A7H4LUI3</accession>
<sequence length="38" mass="4275">MRNNGAEKNQRRHAQGNDALRVVNLFQNQVIAASTRVP</sequence>
<gene>
    <name evidence="1" type="ORF">NCTC11694_00954</name>
</gene>
<dbReference type="Proteomes" id="UP000255050">
    <property type="component" value="Unassembled WGS sequence"/>
</dbReference>